<dbReference type="GO" id="GO:0003700">
    <property type="term" value="F:DNA-binding transcription factor activity"/>
    <property type="evidence" value="ECO:0007669"/>
    <property type="project" value="InterPro"/>
</dbReference>
<dbReference type="SUPFAM" id="SSF53850">
    <property type="entry name" value="Periplasmic binding protein-like II"/>
    <property type="match status" value="1"/>
</dbReference>
<dbReference type="Proteomes" id="UP000035651">
    <property type="component" value="Chromosome"/>
</dbReference>
<dbReference type="SUPFAM" id="SSF46785">
    <property type="entry name" value="Winged helix' DNA-binding domain"/>
    <property type="match status" value="1"/>
</dbReference>
<keyword evidence="7" id="KW-1185">Reference proteome</keyword>
<comment type="similarity">
    <text evidence="1">Belongs to the LysR transcriptional regulatory family.</text>
</comment>
<dbReference type="InterPro" id="IPR036388">
    <property type="entry name" value="WH-like_DNA-bd_sf"/>
</dbReference>
<dbReference type="KEGG" id="pfg:AB870_17290"/>
<name>A0A0H3WXW7_9BURK</name>
<sequence length="327" mass="35450">MDLRQFRYFVAVAEERHFGRAAQRLSMTQPPLSQQIRALEASLGAPLFVRNNRSVELTAVGRQLLPEVRRILADAEALPALAQGLAHGEVGTLSLGFVSTADYGILPPLLREFGERYPRVRLQLLEATSDVQVEALMDGRIDAGLFIPPVPARFANELSYLPIIREPLMLALPAGRRDIAGNGMAHGEDRRDEKDNAVDGQPGAALSLADFADEPLVIFPRRVAPAFYDTIMGCYAALGLTPRVGQEAIQMQTIVSLVSAGMGVALVPQSLCHLRRTGVTYRALRETSALIETGLLWRTAEVTPVLEGFLETARGVAHTPPGATLVA</sequence>
<evidence type="ECO:0000256" key="1">
    <source>
        <dbReference type="ARBA" id="ARBA00009437"/>
    </source>
</evidence>
<keyword evidence="2" id="KW-0805">Transcription regulation</keyword>
<dbReference type="FunFam" id="1.10.10.10:FF:000001">
    <property type="entry name" value="LysR family transcriptional regulator"/>
    <property type="match status" value="1"/>
</dbReference>
<protein>
    <submittedName>
        <fullName evidence="6">LysR family transcriptional regulator</fullName>
    </submittedName>
</protein>
<evidence type="ECO:0000313" key="6">
    <source>
        <dbReference type="EMBL" id="AKM31498.1"/>
    </source>
</evidence>
<dbReference type="PRINTS" id="PR00039">
    <property type="entry name" value="HTHLYSR"/>
</dbReference>
<dbReference type="Gene3D" id="3.40.190.10">
    <property type="entry name" value="Periplasmic binding protein-like II"/>
    <property type="match status" value="2"/>
</dbReference>
<keyword evidence="3" id="KW-0238">DNA-binding</keyword>
<dbReference type="RefSeq" id="WP_047907284.1">
    <property type="nucleotide sequence ID" value="NZ_CP011807.3"/>
</dbReference>
<dbReference type="GO" id="GO:0032993">
    <property type="term" value="C:protein-DNA complex"/>
    <property type="evidence" value="ECO:0007669"/>
    <property type="project" value="TreeGrafter"/>
</dbReference>
<evidence type="ECO:0000256" key="2">
    <source>
        <dbReference type="ARBA" id="ARBA00023015"/>
    </source>
</evidence>
<organism evidence="6 7">
    <name type="scientific">Pandoraea faecigallinarum</name>
    <dbReference type="NCBI Taxonomy" id="656179"/>
    <lineage>
        <taxon>Bacteria</taxon>
        <taxon>Pseudomonadati</taxon>
        <taxon>Pseudomonadota</taxon>
        <taxon>Betaproteobacteria</taxon>
        <taxon>Burkholderiales</taxon>
        <taxon>Burkholderiaceae</taxon>
        <taxon>Pandoraea</taxon>
    </lineage>
</organism>
<dbReference type="PANTHER" id="PTHR30346">
    <property type="entry name" value="TRANSCRIPTIONAL DUAL REGULATOR HCAR-RELATED"/>
    <property type="match status" value="1"/>
</dbReference>
<reference evidence="6" key="1">
    <citation type="submission" date="2016-06" db="EMBL/GenBank/DDBJ databases">
        <title>Complete Genome Sequence of Pandoraea faecigallinarum DSM-23572.</title>
        <authorList>
            <person name="Yong D."/>
            <person name="Ee R."/>
            <person name="Lim Y.-L."/>
            <person name="Yin W.-F."/>
            <person name="Chan K.-G."/>
        </authorList>
    </citation>
    <scope>NUCLEOTIDE SEQUENCE</scope>
    <source>
        <strain evidence="6">DSM 23572</strain>
    </source>
</reference>
<dbReference type="InterPro" id="IPR036390">
    <property type="entry name" value="WH_DNA-bd_sf"/>
</dbReference>
<dbReference type="EMBL" id="CP011807">
    <property type="protein sequence ID" value="AKM31498.1"/>
    <property type="molecule type" value="Genomic_DNA"/>
</dbReference>
<evidence type="ECO:0000313" key="7">
    <source>
        <dbReference type="Proteomes" id="UP000035651"/>
    </source>
</evidence>
<evidence type="ECO:0000256" key="4">
    <source>
        <dbReference type="ARBA" id="ARBA00023163"/>
    </source>
</evidence>
<accession>A0A0H3WXW7</accession>
<evidence type="ECO:0000259" key="5">
    <source>
        <dbReference type="PROSITE" id="PS50931"/>
    </source>
</evidence>
<dbReference type="GO" id="GO:0003677">
    <property type="term" value="F:DNA binding"/>
    <property type="evidence" value="ECO:0007669"/>
    <property type="project" value="UniProtKB-KW"/>
</dbReference>
<proteinExistence type="inferred from homology"/>
<dbReference type="Pfam" id="PF00126">
    <property type="entry name" value="HTH_1"/>
    <property type="match status" value="1"/>
</dbReference>
<dbReference type="STRING" id="656179.AB870_17290"/>
<dbReference type="InterPro" id="IPR005119">
    <property type="entry name" value="LysR_subst-bd"/>
</dbReference>
<dbReference type="AlphaFoldDB" id="A0A0H3WXW7"/>
<dbReference type="PATRIC" id="fig|656179.3.peg.3679"/>
<dbReference type="Gene3D" id="1.10.10.10">
    <property type="entry name" value="Winged helix-like DNA-binding domain superfamily/Winged helix DNA-binding domain"/>
    <property type="match status" value="1"/>
</dbReference>
<keyword evidence="4" id="KW-0804">Transcription</keyword>
<dbReference type="PANTHER" id="PTHR30346:SF28">
    <property type="entry name" value="HTH-TYPE TRANSCRIPTIONAL REGULATOR CYNR"/>
    <property type="match status" value="1"/>
</dbReference>
<dbReference type="OrthoDB" id="5292387at2"/>
<gene>
    <name evidence="6" type="ORF">AB870_17290</name>
</gene>
<dbReference type="InterPro" id="IPR000847">
    <property type="entry name" value="LysR_HTH_N"/>
</dbReference>
<dbReference type="Pfam" id="PF03466">
    <property type="entry name" value="LysR_substrate"/>
    <property type="match status" value="1"/>
</dbReference>
<feature type="domain" description="HTH lysR-type" evidence="5">
    <location>
        <begin position="1"/>
        <end position="58"/>
    </location>
</feature>
<dbReference type="PROSITE" id="PS50931">
    <property type="entry name" value="HTH_LYSR"/>
    <property type="match status" value="1"/>
</dbReference>
<evidence type="ECO:0000256" key="3">
    <source>
        <dbReference type="ARBA" id="ARBA00023125"/>
    </source>
</evidence>